<keyword evidence="3" id="KW-1185">Reference proteome</keyword>
<dbReference type="EMBL" id="KL584714">
    <property type="protein sequence ID" value="KEQ71493.1"/>
    <property type="molecule type" value="Genomic_DNA"/>
</dbReference>
<evidence type="ECO:0000313" key="3">
    <source>
        <dbReference type="Proteomes" id="UP000027730"/>
    </source>
</evidence>
<name>A0A074WEP7_9PEZI</name>
<evidence type="ECO:0000313" key="2">
    <source>
        <dbReference type="EMBL" id="KEQ71493.1"/>
    </source>
</evidence>
<dbReference type="GeneID" id="25417229"/>
<feature type="compositionally biased region" description="Polar residues" evidence="1">
    <location>
        <begin position="106"/>
        <end position="115"/>
    </location>
</feature>
<proteinExistence type="predicted"/>
<dbReference type="RefSeq" id="XP_013425714.1">
    <property type="nucleotide sequence ID" value="XM_013570260.1"/>
</dbReference>
<organism evidence="2 3">
    <name type="scientific">Aureobasidium namibiae CBS 147.97</name>
    <dbReference type="NCBI Taxonomy" id="1043004"/>
    <lineage>
        <taxon>Eukaryota</taxon>
        <taxon>Fungi</taxon>
        <taxon>Dikarya</taxon>
        <taxon>Ascomycota</taxon>
        <taxon>Pezizomycotina</taxon>
        <taxon>Dothideomycetes</taxon>
        <taxon>Dothideomycetidae</taxon>
        <taxon>Dothideales</taxon>
        <taxon>Saccotheciaceae</taxon>
        <taxon>Aureobasidium</taxon>
    </lineage>
</organism>
<feature type="region of interest" description="Disordered" evidence="1">
    <location>
        <begin position="91"/>
        <end position="117"/>
    </location>
</feature>
<protein>
    <submittedName>
        <fullName evidence="2">Uncharacterized protein</fullName>
    </submittedName>
</protein>
<dbReference type="AlphaFoldDB" id="A0A074WEP7"/>
<dbReference type="OrthoDB" id="3923935at2759"/>
<evidence type="ECO:0000256" key="1">
    <source>
        <dbReference type="SAM" id="MobiDB-lite"/>
    </source>
</evidence>
<gene>
    <name evidence="2" type="ORF">M436DRAFT_83768</name>
</gene>
<dbReference type="Proteomes" id="UP000027730">
    <property type="component" value="Unassembled WGS sequence"/>
</dbReference>
<sequence length="220" mass="24429">MVARNQNKAIEKLLKDCRRTQKASGRRWKTAFPRDVLKQQELKVIKAYVPPTNTFKNAQDLLDTVEKDIQAKSATQSIRKLEDPIAVRKPVAAAKPVSKPRKDSLSPRSTPSQARSKLVRKDSGIILNSSGAVTSVKDVHLHLATVPLSNIGSWTAGWEELCRFSEDHIDAYFSTIETVTTSTGLIVFYADCENKLMADLLKGKLASEKVLGKKLICQII</sequence>
<reference evidence="2 3" key="1">
    <citation type="journal article" date="2014" name="BMC Genomics">
        <title>Genome sequencing of four Aureobasidium pullulans varieties: biotechnological potential, stress tolerance, and description of new species.</title>
        <authorList>
            <person name="Gostin Ar C."/>
            <person name="Ohm R.A."/>
            <person name="Kogej T."/>
            <person name="Sonjak S."/>
            <person name="Turk M."/>
            <person name="Zajc J."/>
            <person name="Zalar P."/>
            <person name="Grube M."/>
            <person name="Sun H."/>
            <person name="Han J."/>
            <person name="Sharma A."/>
            <person name="Chiniquy J."/>
            <person name="Ngan C.Y."/>
            <person name="Lipzen A."/>
            <person name="Barry K."/>
            <person name="Grigoriev I.V."/>
            <person name="Gunde-Cimerman N."/>
        </authorList>
    </citation>
    <scope>NUCLEOTIDE SEQUENCE [LARGE SCALE GENOMIC DNA]</scope>
    <source>
        <strain evidence="2 3">CBS 147.97</strain>
    </source>
</reference>
<accession>A0A074WEP7</accession>
<dbReference type="HOGENOM" id="CLU_1219488_0_0_1"/>